<dbReference type="Proteomes" id="UP001476282">
    <property type="component" value="Unassembled WGS sequence"/>
</dbReference>
<dbReference type="InterPro" id="IPR052710">
    <property type="entry name" value="CAAX_protease"/>
</dbReference>
<comment type="caution">
    <text evidence="3">The sequence shown here is derived from an EMBL/GenBank/DDBJ whole genome shotgun (WGS) entry which is preliminary data.</text>
</comment>
<dbReference type="PANTHER" id="PTHR36435:SF1">
    <property type="entry name" value="CAAX AMINO TERMINAL PROTEASE FAMILY PROTEIN"/>
    <property type="match status" value="1"/>
</dbReference>
<proteinExistence type="predicted"/>
<protein>
    <recommendedName>
        <fullName evidence="2">CAAX prenyl protease 2/Lysostaphin resistance protein A-like domain-containing protein</fullName>
    </recommendedName>
</protein>
<feature type="transmembrane region" description="Helical" evidence="1">
    <location>
        <begin position="149"/>
        <end position="169"/>
    </location>
</feature>
<evidence type="ECO:0000313" key="3">
    <source>
        <dbReference type="EMBL" id="GAA5484820.1"/>
    </source>
</evidence>
<dbReference type="EMBL" id="BAABRI010000038">
    <property type="protein sequence ID" value="GAA5484820.1"/>
    <property type="molecule type" value="Genomic_DNA"/>
</dbReference>
<feature type="domain" description="CAAX prenyl protease 2/Lysostaphin resistance protein A-like" evidence="2">
    <location>
        <begin position="309"/>
        <end position="398"/>
    </location>
</feature>
<feature type="transmembrane region" description="Helical" evidence="1">
    <location>
        <begin position="270"/>
        <end position="289"/>
    </location>
</feature>
<dbReference type="RefSeq" id="WP_353568932.1">
    <property type="nucleotide sequence ID" value="NZ_BAABRI010000038.1"/>
</dbReference>
<evidence type="ECO:0000313" key="4">
    <source>
        <dbReference type="Proteomes" id="UP001476282"/>
    </source>
</evidence>
<keyword evidence="1" id="KW-1133">Transmembrane helix</keyword>
<accession>A0ABP9UTG1</accession>
<organism evidence="3 4">
    <name type="scientific">Haloferula sargassicola</name>
    <dbReference type="NCBI Taxonomy" id="490096"/>
    <lineage>
        <taxon>Bacteria</taxon>
        <taxon>Pseudomonadati</taxon>
        <taxon>Verrucomicrobiota</taxon>
        <taxon>Verrucomicrobiia</taxon>
        <taxon>Verrucomicrobiales</taxon>
        <taxon>Verrucomicrobiaceae</taxon>
        <taxon>Haloferula</taxon>
    </lineage>
</organism>
<evidence type="ECO:0000259" key="2">
    <source>
        <dbReference type="Pfam" id="PF02517"/>
    </source>
</evidence>
<feature type="transmembrane region" description="Helical" evidence="1">
    <location>
        <begin position="228"/>
        <end position="250"/>
    </location>
</feature>
<keyword evidence="1" id="KW-0472">Membrane</keyword>
<name>A0ABP9UTG1_9BACT</name>
<reference evidence="3 4" key="1">
    <citation type="submission" date="2024-02" db="EMBL/GenBank/DDBJ databases">
        <title>Haloferula sargassicola NBRC 104335.</title>
        <authorList>
            <person name="Ichikawa N."/>
            <person name="Katano-Makiyama Y."/>
            <person name="Hidaka K."/>
        </authorList>
    </citation>
    <scope>NUCLEOTIDE SEQUENCE [LARGE SCALE GENOMIC DNA]</scope>
    <source>
        <strain evidence="3 4">NBRC 104335</strain>
    </source>
</reference>
<keyword evidence="4" id="KW-1185">Reference proteome</keyword>
<feature type="transmembrane region" description="Helical" evidence="1">
    <location>
        <begin position="342"/>
        <end position="361"/>
    </location>
</feature>
<feature type="transmembrane region" description="Helical" evidence="1">
    <location>
        <begin position="367"/>
        <end position="396"/>
    </location>
</feature>
<feature type="transmembrane region" description="Helical" evidence="1">
    <location>
        <begin position="309"/>
        <end position="330"/>
    </location>
</feature>
<dbReference type="InterPro" id="IPR003675">
    <property type="entry name" value="Rce1/LyrA-like_dom"/>
</dbReference>
<evidence type="ECO:0000256" key="1">
    <source>
        <dbReference type="SAM" id="Phobius"/>
    </source>
</evidence>
<sequence>MALRKADRDLRLAEGLREMPSWLRALFGVDSVDRTLRHAIANLEQLVSPAGHHHEHPGHWAGDQEGAYALAVLVAVREHASPAAGPFRQYGLDAPPTENEIATRIIEGRETWWDLAYFSAFERKDTEAFVHLAETRTGRLVGNTLKARGTVIALTLGGLFFVPGTLLAFMRARSRGPRVNYTERWNPTYGLGVFLLAYLAYLGFATVFEQLAGHVARSGGDGPLFPMPVFIALDSLTRFLPALIALGLLFRKARHVRTRFGLGGPFDGKLVLGAFAMLQILDFGLRVAFDRFSTGDPTGGLSSAEEGPWGLVLGIVSACMAAPIAEEILYRGVLFRSLANRLPVGVAALLSAVVFALVHFVPGTTLLLIGVVGFMTAMTYAASRTLLTAIVLHALYNAAVKIPEWIIYQTPLF</sequence>
<dbReference type="Pfam" id="PF02517">
    <property type="entry name" value="Rce1-like"/>
    <property type="match status" value="1"/>
</dbReference>
<keyword evidence="1" id="KW-0812">Transmembrane</keyword>
<feature type="transmembrane region" description="Helical" evidence="1">
    <location>
        <begin position="189"/>
        <end position="208"/>
    </location>
</feature>
<dbReference type="PANTHER" id="PTHR36435">
    <property type="entry name" value="SLR1288 PROTEIN"/>
    <property type="match status" value="1"/>
</dbReference>
<gene>
    <name evidence="3" type="ORF">Hsar01_04070</name>
</gene>